<dbReference type="InterPro" id="IPR034338">
    <property type="entry name" value="GST_4_C"/>
</dbReference>
<accession>A0ABS5GZH2</accession>
<dbReference type="Pfam" id="PF02798">
    <property type="entry name" value="GST_N"/>
    <property type="match status" value="1"/>
</dbReference>
<keyword evidence="2" id="KW-0808">Transferase</keyword>
<evidence type="ECO:0000313" key="3">
    <source>
        <dbReference type="Proteomes" id="UP000682982"/>
    </source>
</evidence>
<dbReference type="SUPFAM" id="SSF52833">
    <property type="entry name" value="Thioredoxin-like"/>
    <property type="match status" value="1"/>
</dbReference>
<dbReference type="EMBL" id="JAGSPK010000002">
    <property type="protein sequence ID" value="MBR7791855.1"/>
    <property type="molecule type" value="Genomic_DNA"/>
</dbReference>
<protein>
    <submittedName>
        <fullName evidence="2">Glutathione transferase</fullName>
        <ecNumber evidence="2">2.5.1.18</ecNumber>
    </submittedName>
</protein>
<dbReference type="PANTHER" id="PTHR44051:SF8">
    <property type="entry name" value="GLUTATHIONE S-TRANSFERASE GSTA"/>
    <property type="match status" value="1"/>
</dbReference>
<dbReference type="Proteomes" id="UP000682982">
    <property type="component" value="Unassembled WGS sequence"/>
</dbReference>
<keyword evidence="3" id="KW-1185">Reference proteome</keyword>
<dbReference type="SFLD" id="SFLDG00358">
    <property type="entry name" value="Main_(cytGST)"/>
    <property type="match status" value="1"/>
</dbReference>
<dbReference type="SUPFAM" id="SSF47616">
    <property type="entry name" value="GST C-terminal domain-like"/>
    <property type="match status" value="1"/>
</dbReference>
<dbReference type="CDD" id="cd03195">
    <property type="entry name" value="GST_C_4"/>
    <property type="match status" value="1"/>
</dbReference>
<dbReference type="EC" id="2.5.1.18" evidence="2"/>
<dbReference type="PANTHER" id="PTHR44051">
    <property type="entry name" value="GLUTATHIONE S-TRANSFERASE-RELATED"/>
    <property type="match status" value="1"/>
</dbReference>
<dbReference type="InterPro" id="IPR036249">
    <property type="entry name" value="Thioredoxin-like_sf"/>
</dbReference>
<dbReference type="PROSITE" id="PS50404">
    <property type="entry name" value="GST_NTER"/>
    <property type="match status" value="1"/>
</dbReference>
<dbReference type="SFLD" id="SFLDS00019">
    <property type="entry name" value="Glutathione_Transferase_(cytos"/>
    <property type="match status" value="1"/>
</dbReference>
<dbReference type="Pfam" id="PF14834">
    <property type="entry name" value="GST_C_4"/>
    <property type="match status" value="1"/>
</dbReference>
<evidence type="ECO:0000259" key="1">
    <source>
        <dbReference type="PROSITE" id="PS50404"/>
    </source>
</evidence>
<dbReference type="NCBIfam" id="NF011693">
    <property type="entry name" value="PRK15113.1"/>
    <property type="match status" value="1"/>
</dbReference>
<feature type="domain" description="GST N-terminal" evidence="1">
    <location>
        <begin position="11"/>
        <end position="92"/>
    </location>
</feature>
<dbReference type="Gene3D" id="1.20.1050.10">
    <property type="match status" value="1"/>
</dbReference>
<dbReference type="InterPro" id="IPR036282">
    <property type="entry name" value="Glutathione-S-Trfase_C_sf"/>
</dbReference>
<dbReference type="CDD" id="cd00570">
    <property type="entry name" value="GST_N_family"/>
    <property type="match status" value="1"/>
</dbReference>
<dbReference type="InterPro" id="IPR004045">
    <property type="entry name" value="Glutathione_S-Trfase_N"/>
</dbReference>
<sequence length="215" mass="24356">MSMNQNTKDTIRLYVDAKYTSPYAMSAYVALLEKGVQFELVTVDLAAKINYQNEYTSISLTQRVPTLQRGDFQLSESSAITEYIDEVFPGTALYPKSPELRARARQVQAWLRSDLMPIRVERSTLVNFYGQKYPPLSAEAKAAADSLIFFAESLLPPGAENLFGEWSIADTDLALMLNRLAMHGDEVPARLCDYARHQWQRASVQSWVHQERPAL</sequence>
<comment type="caution">
    <text evidence="2">The sequence shown here is derived from an EMBL/GenBank/DDBJ whole genome shotgun (WGS) entry which is preliminary data.</text>
</comment>
<evidence type="ECO:0000313" key="2">
    <source>
        <dbReference type="EMBL" id="MBR7791855.1"/>
    </source>
</evidence>
<dbReference type="Gene3D" id="3.40.30.10">
    <property type="entry name" value="Glutaredoxin"/>
    <property type="match status" value="1"/>
</dbReference>
<proteinExistence type="predicted"/>
<name>A0ABS5GZH2_9BURK</name>
<dbReference type="InterPro" id="IPR040079">
    <property type="entry name" value="Glutathione_S-Trfase"/>
</dbReference>
<reference evidence="2 3" key="1">
    <citation type="submission" date="2021-04" db="EMBL/GenBank/DDBJ databases">
        <title>novel species isolated from subtropical streams in China.</title>
        <authorList>
            <person name="Lu H."/>
        </authorList>
    </citation>
    <scope>NUCLEOTIDE SEQUENCE [LARGE SCALE GENOMIC DNA]</scope>
    <source>
        <strain evidence="2 3">FT147W</strain>
    </source>
</reference>
<gene>
    <name evidence="2" type="primary">yfcF</name>
    <name evidence="2" type="ORF">KDM87_04540</name>
</gene>
<dbReference type="GO" id="GO:0004364">
    <property type="term" value="F:glutathione transferase activity"/>
    <property type="evidence" value="ECO:0007669"/>
    <property type="project" value="UniProtKB-EC"/>
</dbReference>
<organism evidence="2 3">
    <name type="scientific">Undibacterium rivi</name>
    <dbReference type="NCBI Taxonomy" id="2828729"/>
    <lineage>
        <taxon>Bacteria</taxon>
        <taxon>Pseudomonadati</taxon>
        <taxon>Pseudomonadota</taxon>
        <taxon>Betaproteobacteria</taxon>
        <taxon>Burkholderiales</taxon>
        <taxon>Oxalobacteraceae</taxon>
        <taxon>Undibacterium</taxon>
    </lineage>
</organism>